<accession>A0ACC3C6E8</accession>
<gene>
    <name evidence="1" type="ORF">I4F81_007871</name>
</gene>
<proteinExistence type="predicted"/>
<name>A0ACC3C6E8_PYRYE</name>
<reference evidence="1" key="1">
    <citation type="submission" date="2019-11" db="EMBL/GenBank/DDBJ databases">
        <title>Nori genome reveals adaptations in red seaweeds to the harsh intertidal environment.</title>
        <authorList>
            <person name="Wang D."/>
            <person name="Mao Y."/>
        </authorList>
    </citation>
    <scope>NUCLEOTIDE SEQUENCE</scope>
    <source>
        <tissue evidence="1">Gametophyte</tissue>
    </source>
</reference>
<organism evidence="1 2">
    <name type="scientific">Pyropia yezoensis</name>
    <name type="common">Susabi-nori</name>
    <name type="synonym">Porphyra yezoensis</name>
    <dbReference type="NCBI Taxonomy" id="2788"/>
    <lineage>
        <taxon>Eukaryota</taxon>
        <taxon>Rhodophyta</taxon>
        <taxon>Bangiophyceae</taxon>
        <taxon>Bangiales</taxon>
        <taxon>Bangiaceae</taxon>
        <taxon>Pyropia</taxon>
    </lineage>
</organism>
<dbReference type="Proteomes" id="UP000798662">
    <property type="component" value="Chromosome 2"/>
</dbReference>
<evidence type="ECO:0000313" key="2">
    <source>
        <dbReference type="Proteomes" id="UP000798662"/>
    </source>
</evidence>
<comment type="caution">
    <text evidence="1">The sequence shown here is derived from an EMBL/GenBank/DDBJ whole genome shotgun (WGS) entry which is preliminary data.</text>
</comment>
<keyword evidence="2" id="KW-1185">Reference proteome</keyword>
<sequence>MASPPRGGHGAWPPSTTMAAAAAAAAAAAPCGRPAAAQGLTATPSWRPSWAPAPARPSSARSPVPWVDASASAAALAADGRGCPRGRRRPRSVCVGTDVAAGAELDEDLQWALPLGLRGGGPSGGG</sequence>
<evidence type="ECO:0000313" key="1">
    <source>
        <dbReference type="EMBL" id="KAK1865338.1"/>
    </source>
</evidence>
<dbReference type="EMBL" id="CM020619">
    <property type="protein sequence ID" value="KAK1865338.1"/>
    <property type="molecule type" value="Genomic_DNA"/>
</dbReference>
<protein>
    <submittedName>
        <fullName evidence="1">Uncharacterized protein</fullName>
    </submittedName>
</protein>